<dbReference type="Pfam" id="PF13403">
    <property type="entry name" value="Hint_2"/>
    <property type="match status" value="1"/>
</dbReference>
<proteinExistence type="predicted"/>
<dbReference type="OrthoDB" id="6305173at2"/>
<feature type="compositionally biased region" description="Polar residues" evidence="1">
    <location>
        <begin position="371"/>
        <end position="380"/>
    </location>
</feature>
<feature type="region of interest" description="Disordered" evidence="1">
    <location>
        <begin position="337"/>
        <end position="380"/>
    </location>
</feature>
<organism evidence="3 4">
    <name type="scientific">Rhodovulum marinum</name>
    <dbReference type="NCBI Taxonomy" id="320662"/>
    <lineage>
        <taxon>Bacteria</taxon>
        <taxon>Pseudomonadati</taxon>
        <taxon>Pseudomonadota</taxon>
        <taxon>Alphaproteobacteria</taxon>
        <taxon>Rhodobacterales</taxon>
        <taxon>Paracoccaceae</taxon>
        <taxon>Rhodovulum</taxon>
    </lineage>
</organism>
<dbReference type="EMBL" id="SLXP01000001">
    <property type="protein sequence ID" value="TCP44441.1"/>
    <property type="molecule type" value="Genomic_DNA"/>
</dbReference>
<protein>
    <submittedName>
        <fullName evidence="3">Hint domain-containing protein</fullName>
    </submittedName>
</protein>
<dbReference type="InterPro" id="IPR036844">
    <property type="entry name" value="Hint_dom_sf"/>
</dbReference>
<keyword evidence="4" id="KW-1185">Reference proteome</keyword>
<evidence type="ECO:0000313" key="3">
    <source>
        <dbReference type="EMBL" id="TCP44441.1"/>
    </source>
</evidence>
<evidence type="ECO:0000259" key="2">
    <source>
        <dbReference type="Pfam" id="PF13403"/>
    </source>
</evidence>
<reference evidence="3 4" key="1">
    <citation type="submission" date="2019-03" db="EMBL/GenBank/DDBJ databases">
        <title>Genomic Encyclopedia of Type Strains, Phase IV (KMG-IV): sequencing the most valuable type-strain genomes for metagenomic binning, comparative biology and taxonomic classification.</title>
        <authorList>
            <person name="Goeker M."/>
        </authorList>
    </citation>
    <scope>NUCLEOTIDE SEQUENCE [LARGE SCALE GENOMIC DNA]</scope>
    <source>
        <strain evidence="3 4">DSM 18063</strain>
    </source>
</reference>
<comment type="caution">
    <text evidence="3">The sequence shown here is derived from an EMBL/GenBank/DDBJ whole genome shotgun (WGS) entry which is preliminary data.</text>
</comment>
<dbReference type="Gene3D" id="2.170.16.10">
    <property type="entry name" value="Hedgehog/Intein (Hint) domain"/>
    <property type="match status" value="1"/>
</dbReference>
<accession>A0A4R2QBW9</accession>
<dbReference type="Proteomes" id="UP000294835">
    <property type="component" value="Unassembled WGS sequence"/>
</dbReference>
<dbReference type="SUPFAM" id="SSF51294">
    <property type="entry name" value="Hedgehog/intein (Hint) domain"/>
    <property type="match status" value="1"/>
</dbReference>
<dbReference type="InterPro" id="IPR028992">
    <property type="entry name" value="Hedgehog/Intein_dom"/>
</dbReference>
<sequence length="380" mass="39629">MPTIYLWEKSDITSIGPDVFSDTQDANGGAVGNSTFSIGAGSVPVAAEITDDDTFFADGDASGQTLAAPVAVNGATFPAGTAIKVDYAYIVRPAGSTDPADEITVYGVKIGNHIEAAVSDAEIMPGVTYEVVSIDSNQPAIAYSDLYVCFAEGTRILTGGGESRIEALRPGDPVLTADHGMQPLLWVGCRRVRAEGAAAPVVFAPGALGNRHRLCLSPQHRVLTLCGGREVLVAAKAFVGLPGVTVQAGGVVTYFHLLFARHEILFAEGALAESLNPGSEAWKRMTPATRAWLEALCPQLAAGPLDPARPIMGPSAWRRAQGLGQMVPVDQAGPAAVSPLRTRASRASPVSSPKHISKSPQALQEGAAQRTKPSSSQILR</sequence>
<name>A0A4R2QBW9_9RHOB</name>
<evidence type="ECO:0000256" key="1">
    <source>
        <dbReference type="SAM" id="MobiDB-lite"/>
    </source>
</evidence>
<gene>
    <name evidence="3" type="ORF">EV662_101535</name>
</gene>
<evidence type="ECO:0000313" key="4">
    <source>
        <dbReference type="Proteomes" id="UP000294835"/>
    </source>
</evidence>
<feature type="domain" description="Hedgehog/Intein (Hint)" evidence="2">
    <location>
        <begin position="148"/>
        <end position="278"/>
    </location>
</feature>
<dbReference type="AlphaFoldDB" id="A0A4R2QBW9"/>